<name>A0A0P7GPN8_9EURY</name>
<dbReference type="STRING" id="699431.SY89_01747"/>
<dbReference type="InterPro" id="IPR035952">
    <property type="entry name" value="Rhomboid-like_sf"/>
</dbReference>
<comment type="caution">
    <text evidence="6">The sequence shown here is derived from an EMBL/GenBank/DDBJ whole genome shotgun (WGS) entry which is preliminary data.</text>
</comment>
<keyword evidence="2 5" id="KW-0812">Transmembrane</keyword>
<proteinExistence type="predicted"/>
<organism evidence="6 7">
    <name type="scientific">Halolamina pelagica</name>
    <dbReference type="NCBI Taxonomy" id="699431"/>
    <lineage>
        <taxon>Archaea</taxon>
        <taxon>Methanobacteriati</taxon>
        <taxon>Methanobacteriota</taxon>
        <taxon>Stenosarchaea group</taxon>
        <taxon>Halobacteria</taxon>
        <taxon>Halobacteriales</taxon>
        <taxon>Haloferacaceae</taxon>
    </lineage>
</organism>
<evidence type="ECO:0000256" key="5">
    <source>
        <dbReference type="SAM" id="Phobius"/>
    </source>
</evidence>
<keyword evidence="4 5" id="KW-0472">Membrane</keyword>
<dbReference type="RefSeq" id="WP_054583775.1">
    <property type="nucleotide sequence ID" value="NZ_LGUC01000001.1"/>
</dbReference>
<evidence type="ECO:0000256" key="2">
    <source>
        <dbReference type="ARBA" id="ARBA00022692"/>
    </source>
</evidence>
<dbReference type="AlphaFoldDB" id="A0A0P7GPN8"/>
<feature type="transmembrane region" description="Helical" evidence="5">
    <location>
        <begin position="151"/>
        <end position="179"/>
    </location>
</feature>
<evidence type="ECO:0000256" key="4">
    <source>
        <dbReference type="ARBA" id="ARBA00023136"/>
    </source>
</evidence>
<feature type="transmembrane region" description="Helical" evidence="5">
    <location>
        <begin position="40"/>
        <end position="60"/>
    </location>
</feature>
<protein>
    <submittedName>
        <fullName evidence="6">Uncharacterized protein</fullName>
    </submittedName>
</protein>
<accession>A0A0P7GPN8</accession>
<sequence length="204" mass="22246">MPWALLQRLFVVAALLGGGALALALDDGRRLERLRERFVLGVPWGTVVTVLGVLGVYLFVQSGYAHWYRPVVLPFRAWSYFEPLGMLVAGFAHAGPGHLLGNLFGALTLAPIVEYAIGHYPPESAGDPESTPSTLRGRLAALRRRPTARAFLLFPLGVAVVGVVLTMFTVGAVIGFSGWCSRSRGSRWRATRSRRCWHSSGRTC</sequence>
<dbReference type="Proteomes" id="UP000050535">
    <property type="component" value="Unassembled WGS sequence"/>
</dbReference>
<dbReference type="Gene3D" id="1.20.1540.10">
    <property type="entry name" value="Rhomboid-like"/>
    <property type="match status" value="1"/>
</dbReference>
<keyword evidence="3 5" id="KW-1133">Transmembrane helix</keyword>
<gene>
    <name evidence="6" type="ORF">SY89_01747</name>
</gene>
<reference evidence="7" key="1">
    <citation type="submission" date="2013-11" db="EMBL/GenBank/DDBJ databases">
        <authorList>
            <person name="Hoang H.T."/>
            <person name="Killian M.L."/>
            <person name="Madson D.M."/>
            <person name="Arruda P.H.E."/>
            <person name="Sun D."/>
            <person name="Schwartz K.J."/>
            <person name="Yoon K."/>
        </authorList>
    </citation>
    <scope>NUCLEOTIDE SEQUENCE [LARGE SCALE GENOMIC DNA]</scope>
    <source>
        <strain evidence="7">CDK2</strain>
    </source>
</reference>
<evidence type="ECO:0000313" key="7">
    <source>
        <dbReference type="Proteomes" id="UP000050535"/>
    </source>
</evidence>
<dbReference type="GO" id="GO:0016020">
    <property type="term" value="C:membrane"/>
    <property type="evidence" value="ECO:0007669"/>
    <property type="project" value="UniProtKB-SubCell"/>
</dbReference>
<evidence type="ECO:0000256" key="1">
    <source>
        <dbReference type="ARBA" id="ARBA00004141"/>
    </source>
</evidence>
<dbReference type="EMBL" id="LGUC01000001">
    <property type="protein sequence ID" value="KPN31005.1"/>
    <property type="molecule type" value="Genomic_DNA"/>
</dbReference>
<dbReference type="SUPFAM" id="SSF144091">
    <property type="entry name" value="Rhomboid-like"/>
    <property type="match status" value="1"/>
</dbReference>
<evidence type="ECO:0000313" key="6">
    <source>
        <dbReference type="EMBL" id="KPN31005.1"/>
    </source>
</evidence>
<evidence type="ECO:0000256" key="3">
    <source>
        <dbReference type="ARBA" id="ARBA00022989"/>
    </source>
</evidence>
<comment type="subcellular location">
    <subcellularLocation>
        <location evidence="1">Membrane</location>
        <topology evidence="1">Multi-pass membrane protein</topology>
    </subcellularLocation>
</comment>
<keyword evidence="7" id="KW-1185">Reference proteome</keyword>